<evidence type="ECO:0008006" key="3">
    <source>
        <dbReference type="Google" id="ProtNLM"/>
    </source>
</evidence>
<reference evidence="1 2" key="1">
    <citation type="submission" date="2019-06" db="EMBL/GenBank/DDBJ databases">
        <authorList>
            <person name="Li F."/>
        </authorList>
    </citation>
    <scope>NUCLEOTIDE SEQUENCE [LARGE SCALE GENOMIC DNA]</scope>
    <source>
        <strain evidence="1 2">10F1D-1</strain>
    </source>
</reference>
<dbReference type="EMBL" id="VHQG01000002">
    <property type="protein sequence ID" value="TPW75903.1"/>
    <property type="molecule type" value="Genomic_DNA"/>
</dbReference>
<proteinExistence type="predicted"/>
<gene>
    <name evidence="1" type="ORF">FJ657_08630</name>
</gene>
<dbReference type="OrthoDB" id="9810761at2"/>
<evidence type="ECO:0000313" key="1">
    <source>
        <dbReference type="EMBL" id="TPW75903.1"/>
    </source>
</evidence>
<dbReference type="Proteomes" id="UP000316252">
    <property type="component" value="Unassembled WGS sequence"/>
</dbReference>
<sequence length="112" mass="11398">MCSIHANSAADAVVKLSTLPLLAGRNIDSGFVVPTVAGSIDLVVHCELERGGRRRIAEIVAPTGAVAGATVPSTPLFRSAGGALVATGGLPQRGEKFARLGIDPRSLLEGAR</sequence>
<organism evidence="1 2">
    <name type="scientific">Schumannella soli</name>
    <dbReference type="NCBI Taxonomy" id="2590779"/>
    <lineage>
        <taxon>Bacteria</taxon>
        <taxon>Bacillati</taxon>
        <taxon>Actinomycetota</taxon>
        <taxon>Actinomycetes</taxon>
        <taxon>Micrococcales</taxon>
        <taxon>Microbacteriaceae</taxon>
        <taxon>Schumannella</taxon>
    </lineage>
</organism>
<evidence type="ECO:0000313" key="2">
    <source>
        <dbReference type="Proteomes" id="UP000316252"/>
    </source>
</evidence>
<accession>A0A506Y1Y0</accession>
<dbReference type="InterPro" id="IPR027417">
    <property type="entry name" value="P-loop_NTPase"/>
</dbReference>
<name>A0A506Y1Y0_9MICO</name>
<comment type="caution">
    <text evidence="1">The sequence shown here is derived from an EMBL/GenBank/DDBJ whole genome shotgun (WGS) entry which is preliminary data.</text>
</comment>
<protein>
    <recommendedName>
        <fullName evidence="3">Bacterial type II secretion system protein E domain-containing protein</fullName>
    </recommendedName>
</protein>
<dbReference type="RefSeq" id="WP_141163261.1">
    <property type="nucleotide sequence ID" value="NZ_VHQG01000002.1"/>
</dbReference>
<keyword evidence="2" id="KW-1185">Reference proteome</keyword>
<dbReference type="Gene3D" id="3.40.50.300">
    <property type="entry name" value="P-loop containing nucleotide triphosphate hydrolases"/>
    <property type="match status" value="1"/>
</dbReference>
<dbReference type="AlphaFoldDB" id="A0A506Y1Y0"/>